<keyword evidence="6 12" id="KW-0328">Glycosyltransferase</keyword>
<dbReference type="Proteomes" id="UP000001955">
    <property type="component" value="Chromosome"/>
</dbReference>
<dbReference type="EMBL" id="CP001560">
    <property type="protein sequence ID" value="AFJ45342.1"/>
    <property type="molecule type" value="Genomic_DNA"/>
</dbReference>
<keyword evidence="7 12" id="KW-0808">Transferase</keyword>
<dbReference type="AlphaFoldDB" id="I2B488"/>
<accession>K6UQZ9</accession>
<dbReference type="Pfam" id="PF00343">
    <property type="entry name" value="Phosphorylase"/>
    <property type="match status" value="1"/>
</dbReference>
<dbReference type="EC" id="2.4.1.1" evidence="12"/>
<evidence type="ECO:0000313" key="13">
    <source>
        <dbReference type="EMBL" id="AFJ45342.1"/>
    </source>
</evidence>
<dbReference type="NCBIfam" id="TIGR02093">
    <property type="entry name" value="P_ylase"/>
    <property type="match status" value="1"/>
</dbReference>
<dbReference type="InterPro" id="IPR000811">
    <property type="entry name" value="Glyco_trans_35"/>
</dbReference>
<dbReference type="GO" id="GO:0030170">
    <property type="term" value="F:pyridoxal phosphate binding"/>
    <property type="evidence" value="ECO:0007669"/>
    <property type="project" value="InterPro"/>
</dbReference>
<keyword evidence="9 12" id="KW-0119">Carbohydrate metabolism</keyword>
<accession>I2B488</accession>
<dbReference type="GO" id="GO:0005737">
    <property type="term" value="C:cytoplasm"/>
    <property type="evidence" value="ECO:0007669"/>
    <property type="project" value="TreeGrafter"/>
</dbReference>
<comment type="function">
    <text evidence="12">Allosteric enzyme that catalyzes the rate-limiting step in glycogen catabolism, the phosphorolytic cleavage of glycogen to produce glucose-1-phosphate, and plays a central role in maintaining cellular and organismal glucose homeostasis.</text>
</comment>
<dbReference type="PANTHER" id="PTHR11468:SF3">
    <property type="entry name" value="GLYCOGEN PHOSPHORYLASE, LIVER FORM"/>
    <property type="match status" value="1"/>
</dbReference>
<evidence type="ECO:0000256" key="10">
    <source>
        <dbReference type="ARBA" id="ARBA00025174"/>
    </source>
</evidence>
<comment type="similarity">
    <text evidence="3 12">Belongs to the glycogen phosphorylase family.</text>
</comment>
<dbReference type="FunFam" id="3.40.50.2000:FF:000034">
    <property type="entry name" value="Alpha-1,4 glucan phosphorylase"/>
    <property type="match status" value="1"/>
</dbReference>
<evidence type="ECO:0000256" key="6">
    <source>
        <dbReference type="ARBA" id="ARBA00022676"/>
    </source>
</evidence>
<reference evidence="13 14" key="1">
    <citation type="journal article" date="2012" name="J. Bacteriol.">
        <title>Complete genome sequence of the B12-producing Shimwellia blattae strain DSM 4481, isolated from a cockroach.</title>
        <authorList>
            <person name="Brzuszkiewicz E."/>
            <person name="Waschkowitz T."/>
            <person name="Wiezer A."/>
            <person name="Daniel R."/>
        </authorList>
    </citation>
    <scope>NUCLEOTIDE SEQUENCE [LARGE SCALE GENOMIC DNA]</scope>
    <source>
        <strain evidence="14">ATCC 29907 / DSM 4481 / JCM 1650 / NBRC 105725 / CDC 9005-74</strain>
    </source>
</reference>
<comment type="cofactor">
    <cofactor evidence="2 12">
        <name>pyridoxal 5'-phosphate</name>
        <dbReference type="ChEBI" id="CHEBI:597326"/>
    </cofactor>
</comment>
<dbReference type="GO" id="GO:0042803">
    <property type="term" value="F:protein homodimerization activity"/>
    <property type="evidence" value="ECO:0007669"/>
    <property type="project" value="UniProtKB-ARBA"/>
</dbReference>
<evidence type="ECO:0000256" key="7">
    <source>
        <dbReference type="ARBA" id="ARBA00022679"/>
    </source>
</evidence>
<evidence type="ECO:0000256" key="5">
    <source>
        <dbReference type="ARBA" id="ARBA00022600"/>
    </source>
</evidence>
<evidence type="ECO:0000256" key="9">
    <source>
        <dbReference type="ARBA" id="ARBA00023277"/>
    </source>
</evidence>
<dbReference type="OrthoDB" id="7229284at2"/>
<comment type="function">
    <text evidence="10">Phosphorylase is an important allosteric enzyme in carbohydrate metabolism. Enzymes from different sources differ in their regulatory mechanisms and in their natural substrates. However, all known phosphorylases share catalytic and structural properties.</text>
</comment>
<dbReference type="InterPro" id="IPR035090">
    <property type="entry name" value="Pyridoxal_P_attach_site"/>
</dbReference>
<evidence type="ECO:0000256" key="8">
    <source>
        <dbReference type="ARBA" id="ARBA00022898"/>
    </source>
</evidence>
<feature type="modified residue" description="N6-(pyridoxal phosphate)lysine" evidence="11">
    <location>
        <position position="662"/>
    </location>
</feature>
<dbReference type="STRING" id="630626.EBL_c02070"/>
<protein>
    <recommendedName>
        <fullName evidence="12">Alpha-1,4 glucan phosphorylase</fullName>
        <ecNumber evidence="12">2.4.1.1</ecNumber>
    </recommendedName>
</protein>
<dbReference type="HOGENOM" id="CLU_010198_1_1_6"/>
<comment type="catalytic activity">
    <reaction evidence="1 12">
        <text>[(1-&gt;4)-alpha-D-glucosyl](n) + phosphate = [(1-&gt;4)-alpha-D-glucosyl](n-1) + alpha-D-glucose 1-phosphate</text>
        <dbReference type="Rhea" id="RHEA:41732"/>
        <dbReference type="Rhea" id="RHEA-COMP:9584"/>
        <dbReference type="Rhea" id="RHEA-COMP:9586"/>
        <dbReference type="ChEBI" id="CHEBI:15444"/>
        <dbReference type="ChEBI" id="CHEBI:43474"/>
        <dbReference type="ChEBI" id="CHEBI:58601"/>
        <dbReference type="EC" id="2.4.1.1"/>
    </reaction>
</comment>
<dbReference type="FunFam" id="3.40.50.2000:FF:000003">
    <property type="entry name" value="Alpha-1,4 glucan phosphorylase"/>
    <property type="match status" value="1"/>
</dbReference>
<sequence>MNAPFSYASPTLSVEALKHSIAYKLMFTIGKDPAIANKHDWLNATLFAVRDRMVERWLRSTRAQMSQEDRQVYYLSMEFLIGRTLSNSLLSLGIYNDIQAALSEMGLDLEELIDEENDPGLGNGGLGRLAACFLDSLATLGLPGRGYGIRYDYGMFKQNIVDGSQRESPDYWLEYGNPWEFERHNTRYRIRFGGRIQQEGKNARWLDTEEILAVAYDQIIPGYDTDAANTLRLWSAQASSEINLGKFNQGDYFAAVEDKNVSENVSRVLYPDDSTYSGRELRLRQEYFLVSATVQDILNRHYMLHKTYDNLADKIAIHLNDTHPVLAIPELMRLLMDEHRFSWEEAFEVTCQVFSYTNHTLMSEALETWPVDMLGKILPRHLQIIFEINDYFLKTIQEQYPNDTGLLSRTSIIDESNGRRVRMAWLAVVGSHKVNGVSELHSNLMVQSLFADFATVFPMRFCNKTNGVTPRRWLALANPPLSEVLDKNVGRNWRTDLGLLSGLTSHIKDPKVNYAVQQAKLENKRRLANFIDQQLDVKVDPHALFDVQIKRIHEYKRQLMNVLHVITRYNRIKDDPNADWVPRVNIFAGKAASAYYMAKHIIHLINDVAGVINTDPAVKDKLKVVFIPNYSVSLAQIIIPAADLSEQISLAGTEASGTSNMKFALNGALTIGTLDGANVEIGERVGEENIFIFGNTAEQVEALRRNGYNPREYYEKDAELHRVLTQIGSGVYSPGDPGRYRDLVDSLINFGDHYQVLADYRSYVDCQDAVDNLYLDKEEWTRRAMYNIANMGYFSSDRTIQEYADEIWHIKPVRL</sequence>
<dbReference type="PANTHER" id="PTHR11468">
    <property type="entry name" value="GLYCOGEN PHOSPHORYLASE"/>
    <property type="match status" value="1"/>
</dbReference>
<dbReference type="SUPFAM" id="SSF53756">
    <property type="entry name" value="UDP-Glycosyltransferase/glycogen phosphorylase"/>
    <property type="match status" value="1"/>
</dbReference>
<gene>
    <name evidence="13" type="primary">glgP</name>
    <name evidence="13" type="ordered locus">EBL_c02070</name>
</gene>
<evidence type="ECO:0000256" key="1">
    <source>
        <dbReference type="ARBA" id="ARBA00001275"/>
    </source>
</evidence>
<keyword evidence="8 11" id="KW-0663">Pyridoxal phosphate</keyword>
<evidence type="ECO:0000256" key="12">
    <source>
        <dbReference type="RuleBase" id="RU000587"/>
    </source>
</evidence>
<proteinExistence type="inferred from homology"/>
<keyword evidence="4" id="KW-0021">Allosteric enzyme</keyword>
<name>I2B488_SHIBC</name>
<keyword evidence="14" id="KW-1185">Reference proteome</keyword>
<dbReference type="CDD" id="cd04300">
    <property type="entry name" value="GT35_Glycogen_Phosphorylase"/>
    <property type="match status" value="1"/>
</dbReference>
<dbReference type="PATRIC" id="fig|630626.3.peg.213"/>
<keyword evidence="5" id="KW-0321">Glycogen metabolism</keyword>
<dbReference type="KEGG" id="ebt:EBL_c02070"/>
<evidence type="ECO:0000313" key="14">
    <source>
        <dbReference type="Proteomes" id="UP000001955"/>
    </source>
</evidence>
<dbReference type="PIRSF" id="PIRSF000460">
    <property type="entry name" value="Pprylas_GlgP"/>
    <property type="match status" value="1"/>
</dbReference>
<dbReference type="GO" id="GO:0008184">
    <property type="term" value="F:glycogen phosphorylase activity"/>
    <property type="evidence" value="ECO:0007669"/>
    <property type="project" value="InterPro"/>
</dbReference>
<organism evidence="13 14">
    <name type="scientific">Shimwellia blattae (strain ATCC 29907 / DSM 4481 / JCM 1650 / NBRC 105725 / CDC 9005-74)</name>
    <name type="common">Escherichia blattae</name>
    <dbReference type="NCBI Taxonomy" id="630626"/>
    <lineage>
        <taxon>Bacteria</taxon>
        <taxon>Pseudomonadati</taxon>
        <taxon>Pseudomonadota</taxon>
        <taxon>Gammaproteobacteria</taxon>
        <taxon>Enterobacterales</taxon>
        <taxon>Enterobacteriaceae</taxon>
        <taxon>Shimwellia</taxon>
    </lineage>
</organism>
<dbReference type="NCBIfam" id="NF011562">
    <property type="entry name" value="PRK14986.1"/>
    <property type="match status" value="1"/>
</dbReference>
<dbReference type="InterPro" id="IPR011833">
    <property type="entry name" value="Glycg_phsphrylas"/>
</dbReference>
<evidence type="ECO:0000256" key="2">
    <source>
        <dbReference type="ARBA" id="ARBA00001933"/>
    </source>
</evidence>
<dbReference type="PROSITE" id="PS00102">
    <property type="entry name" value="PHOSPHORYLASE"/>
    <property type="match status" value="1"/>
</dbReference>
<dbReference type="RefSeq" id="WP_002440550.1">
    <property type="nucleotide sequence ID" value="NC_017910.1"/>
</dbReference>
<dbReference type="GO" id="GO:0005980">
    <property type="term" value="P:glycogen catabolic process"/>
    <property type="evidence" value="ECO:0007669"/>
    <property type="project" value="TreeGrafter"/>
</dbReference>
<evidence type="ECO:0000256" key="11">
    <source>
        <dbReference type="PIRSR" id="PIRSR000460-1"/>
    </source>
</evidence>
<dbReference type="eggNOG" id="COG0058">
    <property type="taxonomic scope" value="Bacteria"/>
</dbReference>
<evidence type="ECO:0000256" key="3">
    <source>
        <dbReference type="ARBA" id="ARBA00006047"/>
    </source>
</evidence>
<evidence type="ECO:0000256" key="4">
    <source>
        <dbReference type="ARBA" id="ARBA00022533"/>
    </source>
</evidence>
<dbReference type="Gene3D" id="3.40.50.2000">
    <property type="entry name" value="Glycogen Phosphorylase B"/>
    <property type="match status" value="2"/>
</dbReference>